<dbReference type="Proteomes" id="UP000014760">
    <property type="component" value="Unassembled WGS sequence"/>
</dbReference>
<reference evidence="2 4" key="2">
    <citation type="journal article" date="2013" name="Nature">
        <title>Insights into bilaterian evolution from three spiralian genomes.</title>
        <authorList>
            <person name="Simakov O."/>
            <person name="Marletaz F."/>
            <person name="Cho S.J."/>
            <person name="Edsinger-Gonzales E."/>
            <person name="Havlak P."/>
            <person name="Hellsten U."/>
            <person name="Kuo D.H."/>
            <person name="Larsson T."/>
            <person name="Lv J."/>
            <person name="Arendt D."/>
            <person name="Savage R."/>
            <person name="Osoegawa K."/>
            <person name="de Jong P."/>
            <person name="Grimwood J."/>
            <person name="Chapman J.A."/>
            <person name="Shapiro H."/>
            <person name="Aerts A."/>
            <person name="Otillar R.P."/>
            <person name="Terry A.Y."/>
            <person name="Boore J.L."/>
            <person name="Grigoriev I.V."/>
            <person name="Lindberg D.R."/>
            <person name="Seaver E.C."/>
            <person name="Weisblat D.A."/>
            <person name="Putnam N.H."/>
            <person name="Rokhsar D.S."/>
        </authorList>
    </citation>
    <scope>NUCLEOTIDE SEQUENCE</scope>
    <source>
        <strain evidence="2 4">I ESC-2004</strain>
    </source>
</reference>
<evidence type="ECO:0000313" key="4">
    <source>
        <dbReference type="Proteomes" id="UP000014760"/>
    </source>
</evidence>
<dbReference type="AlphaFoldDB" id="R7T3W5"/>
<keyword evidence="1" id="KW-0812">Transmembrane</keyword>
<reference evidence="3" key="3">
    <citation type="submission" date="2015-06" db="UniProtKB">
        <authorList>
            <consortium name="EnsemblMetazoa"/>
        </authorList>
    </citation>
    <scope>IDENTIFICATION</scope>
</reference>
<evidence type="ECO:0000313" key="2">
    <source>
        <dbReference type="EMBL" id="ELT87532.1"/>
    </source>
</evidence>
<dbReference type="EMBL" id="AMQN01015835">
    <property type="status" value="NOT_ANNOTATED_CDS"/>
    <property type="molecule type" value="Genomic_DNA"/>
</dbReference>
<gene>
    <name evidence="2" type="ORF">CAPTEDRAFT_192818</name>
</gene>
<evidence type="ECO:0000313" key="3">
    <source>
        <dbReference type="EnsemblMetazoa" id="CapteP192818"/>
    </source>
</evidence>
<organism evidence="2">
    <name type="scientific">Capitella teleta</name>
    <name type="common">Polychaete worm</name>
    <dbReference type="NCBI Taxonomy" id="283909"/>
    <lineage>
        <taxon>Eukaryota</taxon>
        <taxon>Metazoa</taxon>
        <taxon>Spiralia</taxon>
        <taxon>Lophotrochozoa</taxon>
        <taxon>Annelida</taxon>
        <taxon>Polychaeta</taxon>
        <taxon>Sedentaria</taxon>
        <taxon>Scolecida</taxon>
        <taxon>Capitellidae</taxon>
        <taxon>Capitella</taxon>
    </lineage>
</organism>
<protein>
    <submittedName>
        <fullName evidence="2 3">Uncharacterized protein</fullName>
    </submittedName>
</protein>
<feature type="transmembrane region" description="Helical" evidence="1">
    <location>
        <begin position="115"/>
        <end position="138"/>
    </location>
</feature>
<accession>R7T3W5</accession>
<dbReference type="EMBL" id="AMQN01015834">
    <property type="status" value="NOT_ANNOTATED_CDS"/>
    <property type="molecule type" value="Genomic_DNA"/>
</dbReference>
<name>R7T3W5_CAPTE</name>
<evidence type="ECO:0000256" key="1">
    <source>
        <dbReference type="SAM" id="Phobius"/>
    </source>
</evidence>
<sequence length="344" mass="38034">MGKKETAALERRRRDARRQARMLASSLRVALDDADGNVLDVRFHLSELEMALGELRAVQRDYSMTLDDVDYEGDADEAYEFLKELSSLRRRALRHLEELKRSPSLTEERRPSSSVFGVLVGIPAGILVGILVGLHFGLNFGLHFGFIMQCSGYLFGCVRGLHLCFGYSFVVVAMSTPVKTASPPKTGKTLSVAGACNAFAEMVEALSDACGREKGDAAVLKLRSRCQKQGESLEELSRDIVGLVRRAYSSADARTSSKITIDAFMNAIDDPTVRCKLRDSFPSSIEEALQKAKSCMINVDVEAQTHKYKPVVSVVCNTDPRIEHLEQQVAALSDRDNLRLVTLR</sequence>
<dbReference type="EMBL" id="KB312277">
    <property type="protein sequence ID" value="ELT87532.1"/>
    <property type="molecule type" value="Genomic_DNA"/>
</dbReference>
<dbReference type="HOGENOM" id="CLU_807111_0_0_1"/>
<dbReference type="EnsemblMetazoa" id="CapteT192818">
    <property type="protein sequence ID" value="CapteP192818"/>
    <property type="gene ID" value="CapteG192818"/>
</dbReference>
<keyword evidence="1" id="KW-1133">Transmembrane helix</keyword>
<keyword evidence="4" id="KW-1185">Reference proteome</keyword>
<proteinExistence type="predicted"/>
<dbReference type="OrthoDB" id="6091153at2759"/>
<reference evidence="4" key="1">
    <citation type="submission" date="2012-12" db="EMBL/GenBank/DDBJ databases">
        <authorList>
            <person name="Hellsten U."/>
            <person name="Grimwood J."/>
            <person name="Chapman J.A."/>
            <person name="Shapiro H."/>
            <person name="Aerts A."/>
            <person name="Otillar R.P."/>
            <person name="Terry A.Y."/>
            <person name="Boore J.L."/>
            <person name="Simakov O."/>
            <person name="Marletaz F."/>
            <person name="Cho S.-J."/>
            <person name="Edsinger-Gonzales E."/>
            <person name="Havlak P."/>
            <person name="Kuo D.-H."/>
            <person name="Larsson T."/>
            <person name="Lv J."/>
            <person name="Arendt D."/>
            <person name="Savage R."/>
            <person name="Osoegawa K."/>
            <person name="de Jong P."/>
            <person name="Lindberg D.R."/>
            <person name="Seaver E.C."/>
            <person name="Weisblat D.A."/>
            <person name="Putnam N.H."/>
            <person name="Grigoriev I.V."/>
            <person name="Rokhsar D.S."/>
        </authorList>
    </citation>
    <scope>NUCLEOTIDE SEQUENCE</scope>
    <source>
        <strain evidence="4">I ESC-2004</strain>
    </source>
</reference>
<keyword evidence="1" id="KW-0472">Membrane</keyword>